<dbReference type="EMBL" id="JAUSQU010000002">
    <property type="protein sequence ID" value="MDP9850250.1"/>
    <property type="molecule type" value="Genomic_DNA"/>
</dbReference>
<name>A0ABT9QUZ7_9ACTN</name>
<protein>
    <submittedName>
        <fullName evidence="1">Broad specificity phosphatase PhoE</fullName>
    </submittedName>
</protein>
<accession>A0ABT9QUZ7</accession>
<organism evidence="1 2">
    <name type="scientific">Streptosporangium lutulentum</name>
    <dbReference type="NCBI Taxonomy" id="1461250"/>
    <lineage>
        <taxon>Bacteria</taxon>
        <taxon>Bacillati</taxon>
        <taxon>Actinomycetota</taxon>
        <taxon>Actinomycetes</taxon>
        <taxon>Streptosporangiales</taxon>
        <taxon>Streptosporangiaceae</taxon>
        <taxon>Streptosporangium</taxon>
    </lineage>
</organism>
<sequence>MVGLTPRGFHQSIWLGRTLAPLVGARVRVYTSTYRRAIDTATLAFPGLPDGWPRRTSLLDEQHYGEATYMTKQELFATYPEGADDRRLRKHLWVPPGGGESLAGGVGQRARAFTELLQTNLDSDPGVGPGVGSAIVAITHHTMILALRALLEDRPVEEVVAESKAAKTPNAAIFRYEMSDGAFTKTDVIAPLI</sequence>
<evidence type="ECO:0000313" key="1">
    <source>
        <dbReference type="EMBL" id="MDP9850250.1"/>
    </source>
</evidence>
<dbReference type="Gene3D" id="3.40.50.1240">
    <property type="entry name" value="Phosphoglycerate mutase-like"/>
    <property type="match status" value="1"/>
</dbReference>
<dbReference type="Proteomes" id="UP001225356">
    <property type="component" value="Unassembled WGS sequence"/>
</dbReference>
<reference evidence="1 2" key="1">
    <citation type="submission" date="2023-07" db="EMBL/GenBank/DDBJ databases">
        <title>Sequencing the genomes of 1000 actinobacteria strains.</title>
        <authorList>
            <person name="Klenk H.-P."/>
        </authorList>
    </citation>
    <scope>NUCLEOTIDE SEQUENCE [LARGE SCALE GENOMIC DNA]</scope>
    <source>
        <strain evidence="1 2">DSM 46740</strain>
    </source>
</reference>
<dbReference type="InterPro" id="IPR013078">
    <property type="entry name" value="His_Pase_superF_clade-1"/>
</dbReference>
<dbReference type="Pfam" id="PF00300">
    <property type="entry name" value="His_Phos_1"/>
    <property type="match status" value="1"/>
</dbReference>
<gene>
    <name evidence="1" type="ORF">J2853_009546</name>
</gene>
<dbReference type="RefSeq" id="WP_370879565.1">
    <property type="nucleotide sequence ID" value="NZ_JAUSQU010000002.1"/>
</dbReference>
<dbReference type="SUPFAM" id="SSF53254">
    <property type="entry name" value="Phosphoglycerate mutase-like"/>
    <property type="match status" value="1"/>
</dbReference>
<proteinExistence type="predicted"/>
<keyword evidence="2" id="KW-1185">Reference proteome</keyword>
<evidence type="ECO:0000313" key="2">
    <source>
        <dbReference type="Proteomes" id="UP001225356"/>
    </source>
</evidence>
<dbReference type="InterPro" id="IPR029033">
    <property type="entry name" value="His_PPase_superfam"/>
</dbReference>
<comment type="caution">
    <text evidence="1">The sequence shown here is derived from an EMBL/GenBank/DDBJ whole genome shotgun (WGS) entry which is preliminary data.</text>
</comment>